<feature type="transmembrane region" description="Helical" evidence="2">
    <location>
        <begin position="197"/>
        <end position="220"/>
    </location>
</feature>
<evidence type="ECO:0000313" key="4">
    <source>
        <dbReference type="Proteomes" id="UP000593567"/>
    </source>
</evidence>
<evidence type="ECO:0000256" key="1">
    <source>
        <dbReference type="SAM" id="MobiDB-lite"/>
    </source>
</evidence>
<reference evidence="3" key="1">
    <citation type="submission" date="2020-06" db="EMBL/GenBank/DDBJ databases">
        <title>Draft genome of Bugula neritina, a colonial animal packing powerful symbionts and potential medicines.</title>
        <authorList>
            <person name="Rayko M."/>
        </authorList>
    </citation>
    <scope>NUCLEOTIDE SEQUENCE [LARGE SCALE GENOMIC DNA]</scope>
    <source>
        <strain evidence="3">Kwan_BN1</strain>
    </source>
</reference>
<proteinExistence type="predicted"/>
<comment type="caution">
    <text evidence="3">The sequence shown here is derived from an EMBL/GenBank/DDBJ whole genome shotgun (WGS) entry which is preliminary data.</text>
</comment>
<dbReference type="EMBL" id="VXIV02002880">
    <property type="protein sequence ID" value="KAF6022219.1"/>
    <property type="molecule type" value="Genomic_DNA"/>
</dbReference>
<gene>
    <name evidence="3" type="ORF">EB796_019481</name>
</gene>
<accession>A0A7J7J7L1</accession>
<keyword evidence="2" id="KW-0472">Membrane</keyword>
<dbReference type="Proteomes" id="UP000593567">
    <property type="component" value="Unassembled WGS sequence"/>
</dbReference>
<keyword evidence="4" id="KW-1185">Reference proteome</keyword>
<feature type="transmembrane region" description="Helical" evidence="2">
    <location>
        <begin position="109"/>
        <end position="130"/>
    </location>
</feature>
<evidence type="ECO:0000256" key="2">
    <source>
        <dbReference type="SAM" id="Phobius"/>
    </source>
</evidence>
<evidence type="ECO:0000313" key="3">
    <source>
        <dbReference type="EMBL" id="KAF6022219.1"/>
    </source>
</evidence>
<feature type="region of interest" description="Disordered" evidence="1">
    <location>
        <begin position="285"/>
        <end position="322"/>
    </location>
</feature>
<feature type="transmembrane region" description="Helical" evidence="2">
    <location>
        <begin position="37"/>
        <end position="57"/>
    </location>
</feature>
<feature type="transmembrane region" description="Helical" evidence="2">
    <location>
        <begin position="69"/>
        <end position="89"/>
    </location>
</feature>
<dbReference type="AlphaFoldDB" id="A0A7J7J7L1"/>
<protein>
    <submittedName>
        <fullName evidence="3">Uncharacterized protein</fullName>
    </submittedName>
</protein>
<keyword evidence="2" id="KW-1133">Transmembrane helix</keyword>
<feature type="compositionally biased region" description="Polar residues" evidence="1">
    <location>
        <begin position="293"/>
        <end position="322"/>
    </location>
</feature>
<organism evidence="3 4">
    <name type="scientific">Bugula neritina</name>
    <name type="common">Brown bryozoan</name>
    <name type="synonym">Sertularia neritina</name>
    <dbReference type="NCBI Taxonomy" id="10212"/>
    <lineage>
        <taxon>Eukaryota</taxon>
        <taxon>Metazoa</taxon>
        <taxon>Spiralia</taxon>
        <taxon>Lophotrochozoa</taxon>
        <taxon>Bryozoa</taxon>
        <taxon>Gymnolaemata</taxon>
        <taxon>Cheilostomatida</taxon>
        <taxon>Flustrina</taxon>
        <taxon>Buguloidea</taxon>
        <taxon>Bugulidae</taxon>
        <taxon>Bugula</taxon>
    </lineage>
</organism>
<keyword evidence="2" id="KW-0812">Transmembrane</keyword>
<name>A0A7J7J7L1_BUGNE</name>
<sequence>MRDWLTSDIQKYQILLTTMSGEEYVEGKEHNSYSYMIWYNFIWYLIQYSIILALHFRRVNKLDQPLLQVAVRDTLLLNLVFLSFQWAKWMVGNGIFRVPHVIFHMFADLIPTIIWLMLALLFFLISLGVAQQLYHHIRDTKVNLASLKSQLTYGYFKSLATAQPRVEGIVRSHAVKYFPKLVEKYEQPELDSLALRLLFLSAFLLIQLSTVALVMVHSFYEAGISCYNKRQAIKIKELKKMILELLELSLSSAAVAAHMEYKMVLTIFKQVEHAAFPQAHSTGMSSKMKKSIDTNNETSAVQDDSESDSTGNSHGSSKQHSE</sequence>